<organism evidence="4 5">
    <name type="scientific">Hymenobacter negativus</name>
    <dbReference type="NCBI Taxonomy" id="2795026"/>
    <lineage>
        <taxon>Bacteria</taxon>
        <taxon>Pseudomonadati</taxon>
        <taxon>Bacteroidota</taxon>
        <taxon>Cytophagia</taxon>
        <taxon>Cytophagales</taxon>
        <taxon>Hymenobacteraceae</taxon>
        <taxon>Hymenobacter</taxon>
    </lineage>
</organism>
<comment type="caution">
    <text evidence="4">The sequence shown here is derived from an EMBL/GenBank/DDBJ whole genome shotgun (WGS) entry which is preliminary data.</text>
</comment>
<dbReference type="SUPFAM" id="SSF54637">
    <property type="entry name" value="Thioesterase/thiol ester dehydrase-isomerase"/>
    <property type="match status" value="1"/>
</dbReference>
<protein>
    <submittedName>
        <fullName evidence="4">Phenylacetic acid degradation bifunctional protein PaaZ</fullName>
    </submittedName>
</protein>
<feature type="domain" description="Aldehyde dehydrogenase" evidence="2">
    <location>
        <begin position="21"/>
        <end position="504"/>
    </location>
</feature>
<gene>
    <name evidence="4" type="primary">paaZ</name>
    <name evidence="4" type="ORF">J4E00_08245</name>
</gene>
<dbReference type="Gene3D" id="3.40.309.10">
    <property type="entry name" value="Aldehyde Dehydrogenase, Chain A, domain 2"/>
    <property type="match status" value="1"/>
</dbReference>
<name>A0ABS3QE90_9BACT</name>
<evidence type="ECO:0000313" key="4">
    <source>
        <dbReference type="EMBL" id="MBO2009040.1"/>
    </source>
</evidence>
<dbReference type="NCBIfam" id="NF008868">
    <property type="entry name" value="PRK11903.1"/>
    <property type="match status" value="1"/>
</dbReference>
<dbReference type="NCBIfam" id="TIGR02278">
    <property type="entry name" value="PaaN-DH"/>
    <property type="match status" value="1"/>
</dbReference>
<evidence type="ECO:0000259" key="2">
    <source>
        <dbReference type="Pfam" id="PF00171"/>
    </source>
</evidence>
<sequence length="687" mass="74696">MTPTLENYTLGRWTSGGTSPQELLDASTGEVIALANTEGFDFASILDYGRRVGNPKLRKMTFHERGRMLKALAFHLQEKKEIFYELSYRSGATRADSWIDIEGGIGNLFANASLRRKFPDKPFYVEGEPVGLSKGGTFMAQHLLVPREGVAVHINAYNFPIWGMLEKIAVNLLAGMPAVVKPAVPSAYLTEAVVREIIASGILPEGALQLVVGSGQGLLDHVTYQDVVTFTGSATTGRKLRAHPRIIEEAVPFTMEADSLNAAVLGPDAKPGTPEFDLFVKEIRKEMTAKCGQKCTAIRRAIVPENLLEDVQIALGKLLAQTTVGHPQAEGVRMGALAGRAQADIFRERVRHLAQNTPIVYGNLDELELLGKDHGADFGKGAFTSPIVLRNDQPFKHLDSHEIEAFGPVVTLMPYHDVAEAVTLANLGKGSLVCSLATNDPRTAQEFVLGAATHHGRILVLNSEMAKESTGHGSPLPQLIHGGPGRAGGGQEMGGIRGVEHFMQRVALQGSPSMITAITEVYQTGAKQVEYDKHPFQKYFEELEIGETYTTHKHTVTEADIANFAGISGDNFYAHVDATSLDGTLFTGRVAHGYYVLSKAAGMFVDPRKGPVLLNYGLDECRFTKPVYPGTTIGVKLTVKEKVGQEKRDENDIAKGIVRWLVTVTDETNETVAVATILTMVKKKNQE</sequence>
<dbReference type="InterPro" id="IPR011966">
    <property type="entry name" value="PaaN-DH"/>
</dbReference>
<reference evidence="4 5" key="1">
    <citation type="submission" date="2021-03" db="EMBL/GenBank/DDBJ databases">
        <authorList>
            <person name="Kim M.K."/>
        </authorList>
    </citation>
    <scope>NUCLEOTIDE SEQUENCE [LARGE SCALE GENOMIC DNA]</scope>
    <source>
        <strain evidence="4 5">BT442</strain>
    </source>
</reference>
<dbReference type="InterPro" id="IPR016162">
    <property type="entry name" value="Ald_DH_N"/>
</dbReference>
<dbReference type="CDD" id="cd07128">
    <property type="entry name" value="ALDH_MaoC-N"/>
    <property type="match status" value="1"/>
</dbReference>
<dbReference type="InterPro" id="IPR016161">
    <property type="entry name" value="Ald_DH/histidinol_DH"/>
</dbReference>
<dbReference type="Pfam" id="PF01575">
    <property type="entry name" value="MaoC_dehydratas"/>
    <property type="match status" value="1"/>
</dbReference>
<dbReference type="EMBL" id="JAGETZ010000003">
    <property type="protein sequence ID" value="MBO2009040.1"/>
    <property type="molecule type" value="Genomic_DNA"/>
</dbReference>
<keyword evidence="5" id="KW-1185">Reference proteome</keyword>
<dbReference type="Gene3D" id="3.40.605.10">
    <property type="entry name" value="Aldehyde Dehydrogenase, Chain A, domain 1"/>
    <property type="match status" value="1"/>
</dbReference>
<accession>A0ABS3QE90</accession>
<evidence type="ECO:0000259" key="3">
    <source>
        <dbReference type="Pfam" id="PF01575"/>
    </source>
</evidence>
<dbReference type="SUPFAM" id="SSF53720">
    <property type="entry name" value="ALDH-like"/>
    <property type="match status" value="1"/>
</dbReference>
<dbReference type="Proteomes" id="UP000664369">
    <property type="component" value="Unassembled WGS sequence"/>
</dbReference>
<evidence type="ECO:0000313" key="5">
    <source>
        <dbReference type="Proteomes" id="UP000664369"/>
    </source>
</evidence>
<keyword evidence="1" id="KW-0560">Oxidoreductase</keyword>
<dbReference type="InterPro" id="IPR029069">
    <property type="entry name" value="HotDog_dom_sf"/>
</dbReference>
<dbReference type="InterPro" id="IPR016163">
    <property type="entry name" value="Ald_DH_C"/>
</dbReference>
<dbReference type="PANTHER" id="PTHR43111">
    <property type="entry name" value="ALDEHYDE DEHYDROGENASE B-RELATED"/>
    <property type="match status" value="1"/>
</dbReference>
<evidence type="ECO:0000256" key="1">
    <source>
        <dbReference type="ARBA" id="ARBA00023002"/>
    </source>
</evidence>
<dbReference type="InterPro" id="IPR015590">
    <property type="entry name" value="Aldehyde_DH_dom"/>
</dbReference>
<dbReference type="InterPro" id="IPR002539">
    <property type="entry name" value="MaoC-like_dom"/>
</dbReference>
<proteinExistence type="predicted"/>
<dbReference type="RefSeq" id="WP_208174666.1">
    <property type="nucleotide sequence ID" value="NZ_JAGETZ010000003.1"/>
</dbReference>
<dbReference type="Pfam" id="PF00171">
    <property type="entry name" value="Aldedh"/>
    <property type="match status" value="1"/>
</dbReference>
<dbReference type="PANTHER" id="PTHR43111:SF1">
    <property type="entry name" value="ALDEHYDE DEHYDROGENASE B-RELATED"/>
    <property type="match status" value="1"/>
</dbReference>
<dbReference type="Gene3D" id="3.10.129.10">
    <property type="entry name" value="Hotdog Thioesterase"/>
    <property type="match status" value="1"/>
</dbReference>
<feature type="domain" description="MaoC-like" evidence="3">
    <location>
        <begin position="544"/>
        <end position="648"/>
    </location>
</feature>